<sequence length="143" mass="15812">MLLLQLTTAVLFQIKTVIYPRTLLSLRFPPPFIMKFSLTALAMAIPSTLACLTFSGYTANGELKTAFILDDGKLVCDGVWGIGNAGNSWLITCQSGYNLEFRKDGRWVGYDTPHGRFTWNQDVIGGSGGFSWNVEMDYEGSIL</sequence>
<dbReference type="Proteomes" id="UP000076584">
    <property type="component" value="Unassembled WGS sequence"/>
</dbReference>
<reference evidence="1 2" key="1">
    <citation type="submission" date="2015-06" db="EMBL/GenBank/DDBJ databases">
        <title>Survival trade-offs in plant roots during colonization by closely related pathogenic and mutualistic fungi.</title>
        <authorList>
            <person name="Hacquard S."/>
            <person name="Kracher B."/>
            <person name="Hiruma K."/>
            <person name="Weinman A."/>
            <person name="Muench P."/>
            <person name="Garrido Oter R."/>
            <person name="Ver Loren van Themaat E."/>
            <person name="Dallerey J.-F."/>
            <person name="Damm U."/>
            <person name="Henrissat B."/>
            <person name="Lespinet O."/>
            <person name="Thon M."/>
            <person name="Kemen E."/>
            <person name="McHardy A.C."/>
            <person name="Schulze-Lefert P."/>
            <person name="O'Connell R.J."/>
        </authorList>
    </citation>
    <scope>NUCLEOTIDE SEQUENCE [LARGE SCALE GENOMIC DNA]</scope>
    <source>
        <strain evidence="1 2">MAFF 238704</strain>
    </source>
</reference>
<dbReference type="AlphaFoldDB" id="A0A162N0Q2"/>
<keyword evidence="2" id="KW-1185">Reference proteome</keyword>
<accession>A0A162N0Q2</accession>
<organism evidence="1 2">
    <name type="scientific">Colletotrichum incanum</name>
    <name type="common">Soybean anthracnose fungus</name>
    <dbReference type="NCBI Taxonomy" id="1573173"/>
    <lineage>
        <taxon>Eukaryota</taxon>
        <taxon>Fungi</taxon>
        <taxon>Dikarya</taxon>
        <taxon>Ascomycota</taxon>
        <taxon>Pezizomycotina</taxon>
        <taxon>Sordariomycetes</taxon>
        <taxon>Hypocreomycetidae</taxon>
        <taxon>Glomerellales</taxon>
        <taxon>Glomerellaceae</taxon>
        <taxon>Colletotrichum</taxon>
        <taxon>Colletotrichum spaethianum species complex</taxon>
    </lineage>
</organism>
<name>A0A162N0Q2_COLIC</name>
<proteinExistence type="predicted"/>
<comment type="caution">
    <text evidence="1">The sequence shown here is derived from an EMBL/GenBank/DDBJ whole genome shotgun (WGS) entry which is preliminary data.</text>
</comment>
<dbReference type="EMBL" id="LFIW01000647">
    <property type="protein sequence ID" value="KZL85400.1"/>
    <property type="molecule type" value="Genomic_DNA"/>
</dbReference>
<evidence type="ECO:0000313" key="2">
    <source>
        <dbReference type="Proteomes" id="UP000076584"/>
    </source>
</evidence>
<evidence type="ECO:0000313" key="1">
    <source>
        <dbReference type="EMBL" id="KZL85400.1"/>
    </source>
</evidence>
<protein>
    <submittedName>
        <fullName evidence="1">Uncharacterized protein</fullName>
    </submittedName>
</protein>
<gene>
    <name evidence="1" type="ORF">CI238_09369</name>
</gene>